<comment type="caution">
    <text evidence="1">The sequence shown here is derived from an EMBL/GenBank/DDBJ whole genome shotgun (WGS) entry which is preliminary data.</text>
</comment>
<feature type="non-terminal residue" evidence="1">
    <location>
        <position position="161"/>
    </location>
</feature>
<dbReference type="Proteomes" id="UP000789572">
    <property type="component" value="Unassembled WGS sequence"/>
</dbReference>
<organism evidence="1 2">
    <name type="scientific">Paraglomus occultum</name>
    <dbReference type="NCBI Taxonomy" id="144539"/>
    <lineage>
        <taxon>Eukaryota</taxon>
        <taxon>Fungi</taxon>
        <taxon>Fungi incertae sedis</taxon>
        <taxon>Mucoromycota</taxon>
        <taxon>Glomeromycotina</taxon>
        <taxon>Glomeromycetes</taxon>
        <taxon>Paraglomerales</taxon>
        <taxon>Paraglomeraceae</taxon>
        <taxon>Paraglomus</taxon>
    </lineage>
</organism>
<protein>
    <submittedName>
        <fullName evidence="1">7391_t:CDS:1</fullName>
    </submittedName>
</protein>
<reference evidence="1" key="1">
    <citation type="submission" date="2021-06" db="EMBL/GenBank/DDBJ databases">
        <authorList>
            <person name="Kallberg Y."/>
            <person name="Tangrot J."/>
            <person name="Rosling A."/>
        </authorList>
    </citation>
    <scope>NUCLEOTIDE SEQUENCE</scope>
    <source>
        <strain evidence="1">IA702</strain>
    </source>
</reference>
<dbReference type="OrthoDB" id="10584167at2759"/>
<accession>A0A9N9E2Z8</accession>
<proteinExistence type="predicted"/>
<evidence type="ECO:0000313" key="1">
    <source>
        <dbReference type="EMBL" id="CAG8656506.1"/>
    </source>
</evidence>
<name>A0A9N9E2Z8_9GLOM</name>
<sequence length="161" mass="18685">LDQARPGIWYWRIKLTENHSVFGFFFINIGYLVVPHDSHQQACIVSRSGLDFVRKCSNIGEMEPSYDETTDFNYDLDDPALDFDENIHLDGLIGNPEFVPLFDIGITIVVIEAITKAFVVFEHEGVRHHIWIDLPTVDEIMRRRPRKTNGFLYSRTAFSEH</sequence>
<gene>
    <name evidence="1" type="ORF">POCULU_LOCUS10230</name>
</gene>
<dbReference type="EMBL" id="CAJVPJ010004884">
    <property type="protein sequence ID" value="CAG8656506.1"/>
    <property type="molecule type" value="Genomic_DNA"/>
</dbReference>
<keyword evidence="2" id="KW-1185">Reference proteome</keyword>
<evidence type="ECO:0000313" key="2">
    <source>
        <dbReference type="Proteomes" id="UP000789572"/>
    </source>
</evidence>
<dbReference type="AlphaFoldDB" id="A0A9N9E2Z8"/>